<evidence type="ECO:0000256" key="1">
    <source>
        <dbReference type="SAM" id="MobiDB-lite"/>
    </source>
</evidence>
<evidence type="ECO:0000256" key="2">
    <source>
        <dbReference type="SAM" id="SignalP"/>
    </source>
</evidence>
<feature type="chain" id="PRO_5046108318" evidence="2">
    <location>
        <begin position="19"/>
        <end position="221"/>
    </location>
</feature>
<keyword evidence="4" id="KW-1185">Reference proteome</keyword>
<sequence length="221" mass="23568">MMLRWAAAVLAAAGALRAARSTAAFAEQAVGLPDGHILAHAIDAHGLAKYTCTADGWQFSEAVGHLTRAVGGAEETIGSLFYQDGSPVWQSDLDHSRVFGIVTAYNSEVAVDPPNSVEPADGGNGSADGGNGSADGNLAWELAVVDRIESMQVHGHLTGTRYVIRSDTRGGLPPTAGAKCDPALQPTIDVPFTSLYRFYRRKARRVRRTACMYSHSKDEKR</sequence>
<feature type="region of interest" description="Disordered" evidence="1">
    <location>
        <begin position="112"/>
        <end position="132"/>
    </location>
</feature>
<dbReference type="Proteomes" id="UP001527925">
    <property type="component" value="Unassembled WGS sequence"/>
</dbReference>
<keyword evidence="2" id="KW-0732">Signal</keyword>
<proteinExistence type="predicted"/>
<evidence type="ECO:0000313" key="3">
    <source>
        <dbReference type="EMBL" id="KAL2915000.1"/>
    </source>
</evidence>
<name>A0ABR4N675_9FUNG</name>
<reference evidence="3 4" key="1">
    <citation type="submission" date="2023-09" db="EMBL/GenBank/DDBJ databases">
        <title>Pangenome analysis of Batrachochytrium dendrobatidis and related Chytrids.</title>
        <authorList>
            <person name="Yacoub M.N."/>
            <person name="Stajich J.E."/>
            <person name="James T.Y."/>
        </authorList>
    </citation>
    <scope>NUCLEOTIDE SEQUENCE [LARGE SCALE GENOMIC DNA]</scope>
    <source>
        <strain evidence="3 4">JEL0888</strain>
    </source>
</reference>
<dbReference type="EMBL" id="JADGIZ020000028">
    <property type="protein sequence ID" value="KAL2915000.1"/>
    <property type="molecule type" value="Genomic_DNA"/>
</dbReference>
<comment type="caution">
    <text evidence="3">The sequence shown here is derived from an EMBL/GenBank/DDBJ whole genome shotgun (WGS) entry which is preliminary data.</text>
</comment>
<dbReference type="PANTHER" id="PTHR35567:SF1">
    <property type="entry name" value="CONSERVED FUNGAL PROTEIN (AFU_ORTHOLOGUE AFUA_1G14230)"/>
    <property type="match status" value="1"/>
</dbReference>
<dbReference type="Pfam" id="PF11937">
    <property type="entry name" value="DUF3455"/>
    <property type="match status" value="1"/>
</dbReference>
<feature type="signal peptide" evidence="2">
    <location>
        <begin position="1"/>
        <end position="18"/>
    </location>
</feature>
<feature type="compositionally biased region" description="Gly residues" evidence="1">
    <location>
        <begin position="122"/>
        <end position="132"/>
    </location>
</feature>
<gene>
    <name evidence="3" type="ORF">HK105_205544</name>
</gene>
<evidence type="ECO:0000313" key="4">
    <source>
        <dbReference type="Proteomes" id="UP001527925"/>
    </source>
</evidence>
<organism evidence="3 4">
    <name type="scientific">Polyrhizophydium stewartii</name>
    <dbReference type="NCBI Taxonomy" id="2732419"/>
    <lineage>
        <taxon>Eukaryota</taxon>
        <taxon>Fungi</taxon>
        <taxon>Fungi incertae sedis</taxon>
        <taxon>Chytridiomycota</taxon>
        <taxon>Chytridiomycota incertae sedis</taxon>
        <taxon>Chytridiomycetes</taxon>
        <taxon>Rhizophydiales</taxon>
        <taxon>Rhizophydiales incertae sedis</taxon>
        <taxon>Polyrhizophydium</taxon>
    </lineage>
</organism>
<protein>
    <submittedName>
        <fullName evidence="3">Uncharacterized protein</fullName>
    </submittedName>
</protein>
<dbReference type="PANTHER" id="PTHR35567">
    <property type="entry name" value="MALATE DEHYDROGENASE (AFU_ORTHOLOGUE AFUA_2G13800)"/>
    <property type="match status" value="1"/>
</dbReference>
<dbReference type="InterPro" id="IPR021851">
    <property type="entry name" value="DUF3455"/>
</dbReference>
<accession>A0ABR4N675</accession>